<proteinExistence type="predicted"/>
<evidence type="ECO:0000313" key="1">
    <source>
        <dbReference type="EMBL" id="SVB28178.1"/>
    </source>
</evidence>
<gene>
    <name evidence="1" type="ORF">METZ01_LOCUS181032</name>
</gene>
<sequence>MLKQQEQAEAALAKVLEMNPNFSQAHLEQTYPGAILRFNKGLALAGLS</sequence>
<evidence type="ECO:0008006" key="2">
    <source>
        <dbReference type="Google" id="ProtNLM"/>
    </source>
</evidence>
<dbReference type="AlphaFoldDB" id="A0A382CPP1"/>
<protein>
    <recommendedName>
        <fullName evidence="2">Tetratricopeptide repeat protein</fullName>
    </recommendedName>
</protein>
<name>A0A382CPP1_9ZZZZ</name>
<organism evidence="1">
    <name type="scientific">marine metagenome</name>
    <dbReference type="NCBI Taxonomy" id="408172"/>
    <lineage>
        <taxon>unclassified sequences</taxon>
        <taxon>metagenomes</taxon>
        <taxon>ecological metagenomes</taxon>
    </lineage>
</organism>
<reference evidence="1" key="1">
    <citation type="submission" date="2018-05" db="EMBL/GenBank/DDBJ databases">
        <authorList>
            <person name="Lanie J.A."/>
            <person name="Ng W.-L."/>
            <person name="Kazmierczak K.M."/>
            <person name="Andrzejewski T.M."/>
            <person name="Davidsen T.M."/>
            <person name="Wayne K.J."/>
            <person name="Tettelin H."/>
            <person name="Glass J.I."/>
            <person name="Rusch D."/>
            <person name="Podicherti R."/>
            <person name="Tsui H.-C.T."/>
            <person name="Winkler M.E."/>
        </authorList>
    </citation>
    <scope>NUCLEOTIDE SEQUENCE</scope>
</reference>
<dbReference type="EMBL" id="UINC01035567">
    <property type="protein sequence ID" value="SVB28178.1"/>
    <property type="molecule type" value="Genomic_DNA"/>
</dbReference>
<accession>A0A382CPP1</accession>